<protein>
    <submittedName>
        <fullName evidence="1">Zygote formation protein zyg1</fullName>
    </submittedName>
</protein>
<sequence>MLTEMKKNSPVFKFTSPEKTTLSEYLRIFKTQENKDNVGGETPVNFIMNQTGNIYYATTSEVMQERTKELFDCVTVLFAAMTRALALSNKTLFDYDAWEKMISSTGFFVQVQKFSNTLTIKSGSLSVDTQIVQNLLPGLTAGRSMQIAKDVLNALSGEFTRSQEDDKAKIAHLLFICEELFGAPSVTVRLFYATKESHKKVTSSPCHKSVQTSFEQLQEASTFLFVDPAAIAKYGVILNQEPEEYTRLIERLKSYVQ</sequence>
<evidence type="ECO:0000313" key="1">
    <source>
        <dbReference type="EMBL" id="MDS7902831.1"/>
    </source>
</evidence>
<evidence type="ECO:0000313" key="2">
    <source>
        <dbReference type="Proteomes" id="UP001249822"/>
    </source>
</evidence>
<organism evidence="1 2">
    <name type="scientific">Klebsiella michiganensis</name>
    <dbReference type="NCBI Taxonomy" id="1134687"/>
    <lineage>
        <taxon>Bacteria</taxon>
        <taxon>Pseudomonadati</taxon>
        <taxon>Pseudomonadota</taxon>
        <taxon>Gammaproteobacteria</taxon>
        <taxon>Enterobacterales</taxon>
        <taxon>Enterobacteriaceae</taxon>
        <taxon>Klebsiella/Raoultella group</taxon>
        <taxon>Klebsiella</taxon>
    </lineage>
</organism>
<comment type="caution">
    <text evidence="1">The sequence shown here is derived from an EMBL/GenBank/DDBJ whole genome shotgun (WGS) entry which is preliminary data.</text>
</comment>
<dbReference type="AlphaFoldDB" id="A0AB35Q4V2"/>
<proteinExistence type="predicted"/>
<dbReference type="Proteomes" id="UP001249822">
    <property type="component" value="Unassembled WGS sequence"/>
</dbReference>
<gene>
    <name evidence="1" type="ORF">PTQ40_28120</name>
</gene>
<reference evidence="1" key="2">
    <citation type="submission" date="2023-01" db="EMBL/GenBank/DDBJ databases">
        <authorList>
            <person name="Du H."/>
            <person name="Wan W."/>
        </authorList>
    </citation>
    <scope>NUCLEOTIDE SEQUENCE</scope>
    <source>
        <strain evidence="1">HD1688</strain>
    </source>
</reference>
<dbReference type="EMBL" id="JAQSKY010000031">
    <property type="protein sequence ID" value="MDS7902831.1"/>
    <property type="molecule type" value="Genomic_DNA"/>
</dbReference>
<dbReference type="RefSeq" id="WP_103433587.1">
    <property type="nucleotide sequence ID" value="NZ_CABGYI010000006.1"/>
</dbReference>
<name>A0AB35Q4V2_9ENTR</name>
<reference evidence="1" key="1">
    <citation type="journal article" date="2023" name="Front. Microbiol.">
        <title>Genomic characterization of carbapenem-resistant Klebsiella oxytoca complex in China: a multi-center study.</title>
        <authorList>
            <person name="Wan W."/>
            <person name="Yang X."/>
            <person name="Yu H."/>
            <person name="Wang M."/>
            <person name="Jia W."/>
            <person name="Huang B."/>
            <person name="Qu F."/>
            <person name="Shan B."/>
            <person name="Tang Y.W."/>
            <person name="Chen L."/>
            <person name="Du H."/>
        </authorList>
    </citation>
    <scope>NUCLEOTIDE SEQUENCE</scope>
    <source>
        <strain evidence="1">HD1688</strain>
    </source>
</reference>
<accession>A0AB35Q4V2</accession>